<reference evidence="3 4" key="1">
    <citation type="submission" date="2022-06" db="EMBL/GenBank/DDBJ databases">
        <title>Pseudarthrobacter sp. strain RMG13 Genome sequencing and assembly.</title>
        <authorList>
            <person name="Kim I."/>
        </authorList>
    </citation>
    <scope>NUCLEOTIDE SEQUENCE [LARGE SCALE GENOMIC DNA]</scope>
    <source>
        <strain evidence="3 4">RMG13</strain>
    </source>
</reference>
<comment type="caution">
    <text evidence="3">The sequence shown here is derived from an EMBL/GenBank/DDBJ whole genome shotgun (WGS) entry which is preliminary data.</text>
</comment>
<gene>
    <name evidence="3" type="ORF">NFC73_10105</name>
</gene>
<evidence type="ECO:0000313" key="3">
    <source>
        <dbReference type="EMBL" id="MCP9000080.1"/>
    </source>
</evidence>
<dbReference type="NCBIfam" id="NF033542">
    <property type="entry name" value="transpos_IS110"/>
    <property type="match status" value="1"/>
</dbReference>
<dbReference type="InterPro" id="IPR002525">
    <property type="entry name" value="Transp_IS110-like_N"/>
</dbReference>
<dbReference type="Pfam" id="PF01548">
    <property type="entry name" value="DEDD_Tnp_IS110"/>
    <property type="match status" value="1"/>
</dbReference>
<dbReference type="InterPro" id="IPR003346">
    <property type="entry name" value="Transposase_20"/>
</dbReference>
<feature type="domain" description="Transposase IS116/IS110/IS902 C-terminal" evidence="2">
    <location>
        <begin position="255"/>
        <end position="340"/>
    </location>
</feature>
<dbReference type="EMBL" id="JANCLV010000005">
    <property type="protein sequence ID" value="MCP9000080.1"/>
    <property type="molecule type" value="Genomic_DNA"/>
</dbReference>
<sequence>MEVIHPRCAGIDISKKDAKVCVRIQGRGTRPTEAMVTTWGAMTGQILDLKEHLLNERVSLVVMEATADYWRPFYYLLEDEALNLVLVNARDARNVPGRKTDVSDAAWLADLGAHGLVRASFVPPPPIRELRDLTRARTVITRERTREIQRLEKLLEDACIKLSSVASDITGVSGRLMLQALIGGQNDPVVLADLAQRRMRSKIPELTDALTGRFSSHHRYMAELYLHRIDAHTADIEDLSARIEEAMEPFRLARELLISIPGFSTTVAEIFIAETGADMTVFPTAGHLASWAGTSPGSNESAGRVKSTKTRPGNRYLKGALGIAALSAARSKNTYFSAKYGRLAARRGPSKALVAIEHAMLTAAWNMLTTGELYKDPGADYFTRQAPAKAKARAIGQLESLGYQVILEPLQQAG</sequence>
<feature type="domain" description="Transposase IS110-like N-terminal" evidence="1">
    <location>
        <begin position="9"/>
        <end position="158"/>
    </location>
</feature>
<proteinExistence type="predicted"/>
<dbReference type="PANTHER" id="PTHR33055:SF15">
    <property type="entry name" value="TRANSPOSASE-RELATED"/>
    <property type="match status" value="1"/>
</dbReference>
<evidence type="ECO:0000313" key="4">
    <source>
        <dbReference type="Proteomes" id="UP001524318"/>
    </source>
</evidence>
<accession>A0ABT1LNR2</accession>
<name>A0ABT1LNR2_9MICC</name>
<dbReference type="InterPro" id="IPR047650">
    <property type="entry name" value="Transpos_IS110"/>
</dbReference>
<keyword evidence="4" id="KW-1185">Reference proteome</keyword>
<dbReference type="RefSeq" id="WP_254749803.1">
    <property type="nucleotide sequence ID" value="NZ_JANCLV010000005.1"/>
</dbReference>
<evidence type="ECO:0000259" key="2">
    <source>
        <dbReference type="Pfam" id="PF02371"/>
    </source>
</evidence>
<dbReference type="Proteomes" id="UP001524318">
    <property type="component" value="Unassembled WGS sequence"/>
</dbReference>
<dbReference type="Pfam" id="PF02371">
    <property type="entry name" value="Transposase_20"/>
    <property type="match status" value="1"/>
</dbReference>
<evidence type="ECO:0000259" key="1">
    <source>
        <dbReference type="Pfam" id="PF01548"/>
    </source>
</evidence>
<protein>
    <submittedName>
        <fullName evidence="3">IS110 family transposase</fullName>
    </submittedName>
</protein>
<organism evidence="3 4">
    <name type="scientific">Pseudarthrobacter humi</name>
    <dbReference type="NCBI Taxonomy" id="2952523"/>
    <lineage>
        <taxon>Bacteria</taxon>
        <taxon>Bacillati</taxon>
        <taxon>Actinomycetota</taxon>
        <taxon>Actinomycetes</taxon>
        <taxon>Micrococcales</taxon>
        <taxon>Micrococcaceae</taxon>
        <taxon>Pseudarthrobacter</taxon>
    </lineage>
</organism>
<dbReference type="PANTHER" id="PTHR33055">
    <property type="entry name" value="TRANSPOSASE FOR INSERTION SEQUENCE ELEMENT IS1111A"/>
    <property type="match status" value="1"/>
</dbReference>